<dbReference type="Proteomes" id="UP000714275">
    <property type="component" value="Unassembled WGS sequence"/>
</dbReference>
<protein>
    <submittedName>
        <fullName evidence="1">Uncharacterized protein</fullName>
    </submittedName>
</protein>
<dbReference type="EMBL" id="JABBWD010000017">
    <property type="protein sequence ID" value="KAG1778178.1"/>
    <property type="molecule type" value="Genomic_DNA"/>
</dbReference>
<name>A0A9P6ZWR5_9AGAM</name>
<feature type="non-terminal residue" evidence="1">
    <location>
        <position position="1"/>
    </location>
</feature>
<dbReference type="AlphaFoldDB" id="A0A9P6ZWR5"/>
<keyword evidence="2" id="KW-1185">Reference proteome</keyword>
<gene>
    <name evidence="1" type="ORF">EV702DRAFT_968614</name>
</gene>
<comment type="caution">
    <text evidence="1">The sequence shown here is derived from an EMBL/GenBank/DDBJ whole genome shotgun (WGS) entry which is preliminary data.</text>
</comment>
<reference evidence="1" key="1">
    <citation type="journal article" date="2020" name="New Phytol.">
        <title>Comparative genomics reveals dynamic genome evolution in host specialist ectomycorrhizal fungi.</title>
        <authorList>
            <person name="Lofgren L.A."/>
            <person name="Nguyen N.H."/>
            <person name="Vilgalys R."/>
            <person name="Ruytinx J."/>
            <person name="Liao H.L."/>
            <person name="Branco S."/>
            <person name="Kuo A."/>
            <person name="LaButti K."/>
            <person name="Lipzen A."/>
            <person name="Andreopoulos W."/>
            <person name="Pangilinan J."/>
            <person name="Riley R."/>
            <person name="Hundley H."/>
            <person name="Na H."/>
            <person name="Barry K."/>
            <person name="Grigoriev I.V."/>
            <person name="Stajich J.E."/>
            <person name="Kennedy P.G."/>
        </authorList>
    </citation>
    <scope>NUCLEOTIDE SEQUENCE</scope>
    <source>
        <strain evidence="1">DOB743</strain>
    </source>
</reference>
<evidence type="ECO:0000313" key="1">
    <source>
        <dbReference type="EMBL" id="KAG1778178.1"/>
    </source>
</evidence>
<dbReference type="OrthoDB" id="3229437at2759"/>
<sequence length="70" mass="7902">EYYASFVPTEPTSCPCGEPRQTRTHVLCKCPLFIRQRRHLHDVLGNLIPSIMGTVKGIMALVKFIEESDA</sequence>
<proteinExistence type="predicted"/>
<organism evidence="1 2">
    <name type="scientific">Suillus placidus</name>
    <dbReference type="NCBI Taxonomy" id="48579"/>
    <lineage>
        <taxon>Eukaryota</taxon>
        <taxon>Fungi</taxon>
        <taxon>Dikarya</taxon>
        <taxon>Basidiomycota</taxon>
        <taxon>Agaricomycotina</taxon>
        <taxon>Agaricomycetes</taxon>
        <taxon>Agaricomycetidae</taxon>
        <taxon>Boletales</taxon>
        <taxon>Suillineae</taxon>
        <taxon>Suillaceae</taxon>
        <taxon>Suillus</taxon>
    </lineage>
</organism>
<evidence type="ECO:0000313" key="2">
    <source>
        <dbReference type="Proteomes" id="UP000714275"/>
    </source>
</evidence>
<accession>A0A9P6ZWR5</accession>